<comment type="caution">
    <text evidence="1">The sequence shown here is derived from an EMBL/GenBank/DDBJ whole genome shotgun (WGS) entry which is preliminary data.</text>
</comment>
<sequence length="117" mass="13582">MSTIRGHGEIVIEALNQGWKKEFSWIHSPIPLLSAFPKSIREQQIRSLILSPLWPCQIWHTELLNQNVQSLIPDLSSEVMDAGTSLPQKNLKPPPYNISCFMIDRRPEKEEDMQERF</sequence>
<accession>A0A5J4X8Y0</accession>
<organism evidence="1 2">
    <name type="scientific">Streblomastix strix</name>
    <dbReference type="NCBI Taxonomy" id="222440"/>
    <lineage>
        <taxon>Eukaryota</taxon>
        <taxon>Metamonada</taxon>
        <taxon>Preaxostyla</taxon>
        <taxon>Oxymonadida</taxon>
        <taxon>Streblomastigidae</taxon>
        <taxon>Streblomastix</taxon>
    </lineage>
</organism>
<protein>
    <submittedName>
        <fullName evidence="1">Uncharacterized protein</fullName>
    </submittedName>
</protein>
<dbReference type="OrthoDB" id="6083831at2759"/>
<evidence type="ECO:0000313" key="2">
    <source>
        <dbReference type="Proteomes" id="UP000324800"/>
    </source>
</evidence>
<dbReference type="AlphaFoldDB" id="A0A5J4X8Y0"/>
<name>A0A5J4X8Y0_9EUKA</name>
<reference evidence="1 2" key="1">
    <citation type="submission" date="2019-03" db="EMBL/GenBank/DDBJ databases">
        <title>Single cell metagenomics reveals metabolic interactions within the superorganism composed of flagellate Streblomastix strix and complex community of Bacteroidetes bacteria on its surface.</title>
        <authorList>
            <person name="Treitli S.C."/>
            <person name="Kolisko M."/>
            <person name="Husnik F."/>
            <person name="Keeling P."/>
            <person name="Hampl V."/>
        </authorList>
    </citation>
    <scope>NUCLEOTIDE SEQUENCE [LARGE SCALE GENOMIC DNA]</scope>
    <source>
        <strain evidence="1">ST1C</strain>
    </source>
</reference>
<dbReference type="EMBL" id="SNRW01000076">
    <property type="protein sequence ID" value="KAA6403647.1"/>
    <property type="molecule type" value="Genomic_DNA"/>
</dbReference>
<evidence type="ECO:0000313" key="1">
    <source>
        <dbReference type="EMBL" id="KAA6403647.1"/>
    </source>
</evidence>
<proteinExistence type="predicted"/>
<gene>
    <name evidence="1" type="ORF">EZS28_000822</name>
</gene>
<dbReference type="Proteomes" id="UP000324800">
    <property type="component" value="Unassembled WGS sequence"/>
</dbReference>